<proteinExistence type="predicted"/>
<keyword evidence="1" id="KW-1133">Transmembrane helix</keyword>
<feature type="transmembrane region" description="Helical" evidence="1">
    <location>
        <begin position="198"/>
        <end position="215"/>
    </location>
</feature>
<dbReference type="AlphaFoldDB" id="A0A517M6I3"/>
<evidence type="ECO:0000313" key="2">
    <source>
        <dbReference type="EMBL" id="QDS90465.1"/>
    </source>
</evidence>
<reference evidence="2 3" key="1">
    <citation type="submission" date="2019-02" db="EMBL/GenBank/DDBJ databases">
        <title>Deep-cultivation of Planctomycetes and their phenomic and genomic characterization uncovers novel biology.</title>
        <authorList>
            <person name="Wiegand S."/>
            <person name="Jogler M."/>
            <person name="Boedeker C."/>
            <person name="Pinto D."/>
            <person name="Vollmers J."/>
            <person name="Rivas-Marin E."/>
            <person name="Kohn T."/>
            <person name="Peeters S.H."/>
            <person name="Heuer A."/>
            <person name="Rast P."/>
            <person name="Oberbeckmann S."/>
            <person name="Bunk B."/>
            <person name="Jeske O."/>
            <person name="Meyerdierks A."/>
            <person name="Storesund J.E."/>
            <person name="Kallscheuer N."/>
            <person name="Luecker S."/>
            <person name="Lage O.M."/>
            <person name="Pohl T."/>
            <person name="Merkel B.J."/>
            <person name="Hornburger P."/>
            <person name="Mueller R.-W."/>
            <person name="Bruemmer F."/>
            <person name="Labrenz M."/>
            <person name="Spormann A.M."/>
            <person name="Op den Camp H."/>
            <person name="Overmann J."/>
            <person name="Amann R."/>
            <person name="Jetten M.S.M."/>
            <person name="Mascher T."/>
            <person name="Medema M.H."/>
            <person name="Devos D.P."/>
            <person name="Kaster A.-K."/>
            <person name="Ovreas L."/>
            <person name="Rohde M."/>
            <person name="Galperin M.Y."/>
            <person name="Jogler C."/>
        </authorList>
    </citation>
    <scope>NUCLEOTIDE SEQUENCE [LARGE SCALE GENOMIC DNA]</scope>
    <source>
        <strain evidence="2 3">EC9</strain>
    </source>
</reference>
<name>A0A517M6I3_9BACT</name>
<dbReference type="Proteomes" id="UP000319557">
    <property type="component" value="Chromosome"/>
</dbReference>
<organism evidence="2 3">
    <name type="scientific">Rosistilla ulvae</name>
    <dbReference type="NCBI Taxonomy" id="1930277"/>
    <lineage>
        <taxon>Bacteria</taxon>
        <taxon>Pseudomonadati</taxon>
        <taxon>Planctomycetota</taxon>
        <taxon>Planctomycetia</taxon>
        <taxon>Pirellulales</taxon>
        <taxon>Pirellulaceae</taxon>
        <taxon>Rosistilla</taxon>
    </lineage>
</organism>
<sequence>MFRPAALPLHHPDDTPMIRRPRLLNKKRGSRRSGWQIWGTVGETLFFAALFLLGSFGFGLIIAIVTFATDQAPVTPGFGFWTLLIASISLIFLGTSGVTYRILGVGASHERRSALAKRAAEIELVPRGKLGKNDLPNVPQLKRITESPGTQLAFRLPTIASPIWNLAASAALAFMWTGCALSLLGVSIVSIVEGQPRVLLTILIVPISAAGIWTFRRFIIQLKKSAGIGLSIVEISNHPLQPGQTCEVYVAQYGRAALKSFQAKLVCEELSTFRQGTDVRTEKHAVFEEIVLAISGITIDPNQPWERKFTLAVPPSAMHSFQSPHNSISWWIVIHGEGSPWPSYFRRFPVVVLPHGATTATNL</sequence>
<gene>
    <name evidence="2" type="ORF">EC9_46730</name>
</gene>
<evidence type="ECO:0000256" key="1">
    <source>
        <dbReference type="SAM" id="Phobius"/>
    </source>
</evidence>
<dbReference type="EMBL" id="CP036261">
    <property type="protein sequence ID" value="QDS90465.1"/>
    <property type="molecule type" value="Genomic_DNA"/>
</dbReference>
<feature type="transmembrane region" description="Helical" evidence="1">
    <location>
        <begin position="163"/>
        <end position="192"/>
    </location>
</feature>
<protein>
    <submittedName>
        <fullName evidence="2">Uncharacterized protein</fullName>
    </submittedName>
</protein>
<evidence type="ECO:0000313" key="3">
    <source>
        <dbReference type="Proteomes" id="UP000319557"/>
    </source>
</evidence>
<dbReference type="KEGG" id="ruv:EC9_46730"/>
<accession>A0A517M6I3</accession>
<keyword evidence="3" id="KW-1185">Reference proteome</keyword>
<feature type="transmembrane region" description="Helical" evidence="1">
    <location>
        <begin position="80"/>
        <end position="103"/>
    </location>
</feature>
<keyword evidence="1" id="KW-0472">Membrane</keyword>
<keyword evidence="1" id="KW-0812">Transmembrane</keyword>
<feature type="transmembrane region" description="Helical" evidence="1">
    <location>
        <begin position="45"/>
        <end position="68"/>
    </location>
</feature>